<dbReference type="SUPFAM" id="SSF81296">
    <property type="entry name" value="E set domains"/>
    <property type="match status" value="1"/>
</dbReference>
<dbReference type="Gene3D" id="3.90.420.10">
    <property type="entry name" value="Oxidoreductase, molybdopterin-binding domain"/>
    <property type="match status" value="1"/>
</dbReference>
<dbReference type="Gene3D" id="2.60.40.650">
    <property type="match status" value="1"/>
</dbReference>
<reference evidence="7 8" key="1">
    <citation type="submission" date="2020-01" db="EMBL/GenBank/DDBJ databases">
        <authorList>
            <consortium name="DOE Joint Genome Institute"/>
            <person name="Haridas S."/>
            <person name="Albert R."/>
            <person name="Binder M."/>
            <person name="Bloem J."/>
            <person name="Labutti K."/>
            <person name="Salamov A."/>
            <person name="Andreopoulos B."/>
            <person name="Baker S.E."/>
            <person name="Barry K."/>
            <person name="Bills G."/>
            <person name="Bluhm B.H."/>
            <person name="Cannon C."/>
            <person name="Castanera R."/>
            <person name="Culley D.E."/>
            <person name="Daum C."/>
            <person name="Ezra D."/>
            <person name="Gonzalez J.B."/>
            <person name="Henrissat B."/>
            <person name="Kuo A."/>
            <person name="Liang C."/>
            <person name="Lipzen A."/>
            <person name="Lutzoni F."/>
            <person name="Magnuson J."/>
            <person name="Mondo S."/>
            <person name="Nolan M."/>
            <person name="Ohm R."/>
            <person name="Pangilinan J."/>
            <person name="Park H.-J.H."/>
            <person name="Ramirez L."/>
            <person name="Alfaro M."/>
            <person name="Sun H."/>
            <person name="Tritt A."/>
            <person name="Yoshinaga Y."/>
            <person name="Zwiers L.-H.L."/>
            <person name="Turgeon B.G."/>
            <person name="Goodwin S.B."/>
            <person name="Spatafora J.W."/>
            <person name="Crous P.W."/>
            <person name="Grigoriev I.V."/>
        </authorList>
    </citation>
    <scope>NUCLEOTIDE SEQUENCE [LARGE SCALE GENOMIC DNA]</scope>
    <source>
        <strain evidence="7 8">CBS 611.86</strain>
    </source>
</reference>
<protein>
    <submittedName>
        <fullName evidence="7">Sulfite oxidase-like protein</fullName>
    </submittedName>
</protein>
<dbReference type="Pfam" id="PF03404">
    <property type="entry name" value="Mo-co_dimer"/>
    <property type="match status" value="1"/>
</dbReference>
<dbReference type="GO" id="GO:0020037">
    <property type="term" value="F:heme binding"/>
    <property type="evidence" value="ECO:0007669"/>
    <property type="project" value="TreeGrafter"/>
</dbReference>
<dbReference type="GO" id="GO:0006790">
    <property type="term" value="P:sulfur compound metabolic process"/>
    <property type="evidence" value="ECO:0007669"/>
    <property type="project" value="TreeGrafter"/>
</dbReference>
<dbReference type="InterPro" id="IPR036374">
    <property type="entry name" value="OxRdtase_Mopterin-bd_sf"/>
</dbReference>
<dbReference type="Proteomes" id="UP000481861">
    <property type="component" value="Unassembled WGS sequence"/>
</dbReference>
<comment type="cofactor">
    <cofactor evidence="1">
        <name>Mo-molybdopterin</name>
        <dbReference type="ChEBI" id="CHEBI:71302"/>
    </cofactor>
</comment>
<accession>A0A7C8I350</accession>
<dbReference type="GO" id="GO:0030151">
    <property type="term" value="F:molybdenum ion binding"/>
    <property type="evidence" value="ECO:0007669"/>
    <property type="project" value="InterPro"/>
</dbReference>
<dbReference type="EMBL" id="JAADJZ010000031">
    <property type="protein sequence ID" value="KAF2865713.1"/>
    <property type="molecule type" value="Genomic_DNA"/>
</dbReference>
<evidence type="ECO:0000256" key="1">
    <source>
        <dbReference type="ARBA" id="ARBA00001924"/>
    </source>
</evidence>
<dbReference type="InterPro" id="IPR000572">
    <property type="entry name" value="OxRdtase_Mopterin-bd_dom"/>
</dbReference>
<name>A0A7C8I350_9PLEO</name>
<evidence type="ECO:0000313" key="8">
    <source>
        <dbReference type="Proteomes" id="UP000481861"/>
    </source>
</evidence>
<feature type="domain" description="Oxidoreductase molybdopterin-binding" evidence="5">
    <location>
        <begin position="35"/>
        <end position="225"/>
    </location>
</feature>
<dbReference type="InterPro" id="IPR005066">
    <property type="entry name" value="MoCF_OxRdtse_dimer"/>
</dbReference>
<evidence type="ECO:0000256" key="2">
    <source>
        <dbReference type="ARBA" id="ARBA00022505"/>
    </source>
</evidence>
<feature type="domain" description="Moybdenum cofactor oxidoreductase dimerisation" evidence="6">
    <location>
        <begin position="252"/>
        <end position="388"/>
    </location>
</feature>
<dbReference type="InterPro" id="IPR008335">
    <property type="entry name" value="Mopterin_OxRdtase_euk"/>
</dbReference>
<dbReference type="FunFam" id="3.90.420.10:FF:000002">
    <property type="entry name" value="sulfite oxidase, mitochondrial"/>
    <property type="match status" value="1"/>
</dbReference>
<dbReference type="PANTHER" id="PTHR19372">
    <property type="entry name" value="SULFITE REDUCTASE"/>
    <property type="match status" value="1"/>
</dbReference>
<evidence type="ECO:0000256" key="3">
    <source>
        <dbReference type="ARBA" id="ARBA00022723"/>
    </source>
</evidence>
<dbReference type="GO" id="GO:0008482">
    <property type="term" value="F:sulfite oxidase activity"/>
    <property type="evidence" value="ECO:0007669"/>
    <property type="project" value="TreeGrafter"/>
</dbReference>
<organism evidence="7 8">
    <name type="scientific">Massariosphaeria phaeospora</name>
    <dbReference type="NCBI Taxonomy" id="100035"/>
    <lineage>
        <taxon>Eukaryota</taxon>
        <taxon>Fungi</taxon>
        <taxon>Dikarya</taxon>
        <taxon>Ascomycota</taxon>
        <taxon>Pezizomycotina</taxon>
        <taxon>Dothideomycetes</taxon>
        <taxon>Pleosporomycetidae</taxon>
        <taxon>Pleosporales</taxon>
        <taxon>Pleosporales incertae sedis</taxon>
        <taxon>Massariosphaeria</taxon>
    </lineage>
</organism>
<evidence type="ECO:0000259" key="5">
    <source>
        <dbReference type="Pfam" id="PF00174"/>
    </source>
</evidence>
<dbReference type="Pfam" id="PF00174">
    <property type="entry name" value="Oxidored_molyb"/>
    <property type="match status" value="1"/>
</dbReference>
<dbReference type="GO" id="GO:0043546">
    <property type="term" value="F:molybdopterin cofactor binding"/>
    <property type="evidence" value="ECO:0007669"/>
    <property type="project" value="TreeGrafter"/>
</dbReference>
<evidence type="ECO:0000256" key="4">
    <source>
        <dbReference type="ARBA" id="ARBA00023002"/>
    </source>
</evidence>
<keyword evidence="3" id="KW-0479">Metal-binding</keyword>
<dbReference type="SUPFAM" id="SSF56524">
    <property type="entry name" value="Oxidoreductase molybdopterin-binding domain"/>
    <property type="match status" value="1"/>
</dbReference>
<keyword evidence="4" id="KW-0560">Oxidoreductase</keyword>
<dbReference type="PRINTS" id="PR00407">
    <property type="entry name" value="EUMOPTERIN"/>
</dbReference>
<dbReference type="InterPro" id="IPR014756">
    <property type="entry name" value="Ig_E-set"/>
</dbReference>
<gene>
    <name evidence="7" type="ORF">BDV95DRAFT_599416</name>
</gene>
<proteinExistence type="predicted"/>
<comment type="caution">
    <text evidence="7">The sequence shown here is derived from an EMBL/GenBank/DDBJ whole genome shotgun (WGS) entry which is preliminary data.</text>
</comment>
<evidence type="ECO:0000313" key="7">
    <source>
        <dbReference type="EMBL" id="KAF2865713.1"/>
    </source>
</evidence>
<dbReference type="AlphaFoldDB" id="A0A7C8I350"/>
<keyword evidence="2" id="KW-0500">Molybdenum</keyword>
<dbReference type="GO" id="GO:0005739">
    <property type="term" value="C:mitochondrion"/>
    <property type="evidence" value="ECO:0007669"/>
    <property type="project" value="TreeGrafter"/>
</dbReference>
<dbReference type="OrthoDB" id="10051395at2759"/>
<dbReference type="PANTHER" id="PTHR19372:SF7">
    <property type="entry name" value="SULFITE OXIDASE, MITOCHONDRIAL"/>
    <property type="match status" value="1"/>
</dbReference>
<keyword evidence="8" id="KW-1185">Reference proteome</keyword>
<sequence length="397" mass="42829">MVHLEYSVEKPLNREPDMEKLVSSFITAEGYDRNHGPIPHMDASTHRVSVSGLVTHALSLSIADLAALPQHTVVCALQCAGNRRHTMRTKLKEVSGIDWFDGAVMNCRWRGPLLCDVLAQAGVCLPAKDQRDGNDGDDDDADAHVAFACHQTPTQDDAYYGSSIPLSRALSRSASVLLALRMNNAPLPPNHGGPVRIVAPGIAGARSVKWLDGITVQRAESANYYQQHDYKILPPEADCAAAAAAWWPRVAALHDMPVNSVVGVPRSGSTVRGDERDGMVLVKGYALPAGAEGPVARVEVSGDGGETWVDAELVLRDDRDGNGGEEEEGEDDDADPAELKWAWCLWSARVKIARGKDRTVLSRATDASGNSQERCSQWNFRGVAYNGYGEATGLEVV</sequence>
<evidence type="ECO:0000259" key="6">
    <source>
        <dbReference type="Pfam" id="PF03404"/>
    </source>
</evidence>